<dbReference type="RefSeq" id="WP_092777324.1">
    <property type="nucleotide sequence ID" value="NZ_FORA01000001.1"/>
</dbReference>
<protein>
    <recommendedName>
        <fullName evidence="4">FAD:protein FMN transferase</fullName>
    </recommendedName>
</protein>
<dbReference type="STRING" id="390807.SAMN04488095_0801"/>
<evidence type="ECO:0000313" key="2">
    <source>
        <dbReference type="EMBL" id="SFI42413.1"/>
    </source>
</evidence>
<proteinExistence type="predicted"/>
<dbReference type="Proteomes" id="UP000199110">
    <property type="component" value="Unassembled WGS sequence"/>
</dbReference>
<evidence type="ECO:0000256" key="1">
    <source>
        <dbReference type="SAM" id="SignalP"/>
    </source>
</evidence>
<dbReference type="AlphaFoldDB" id="A0A1I3I3P5"/>
<gene>
    <name evidence="2" type="ORF">SAMN04488095_0801</name>
</gene>
<name>A0A1I3I3P5_9RHOB</name>
<feature type="chain" id="PRO_5011578142" description="FAD:protein FMN transferase" evidence="1">
    <location>
        <begin position="19"/>
        <end position="132"/>
    </location>
</feature>
<organism evidence="2 3">
    <name type="scientific">Jannaschia pohangensis</name>
    <dbReference type="NCBI Taxonomy" id="390807"/>
    <lineage>
        <taxon>Bacteria</taxon>
        <taxon>Pseudomonadati</taxon>
        <taxon>Pseudomonadota</taxon>
        <taxon>Alphaproteobacteria</taxon>
        <taxon>Rhodobacterales</taxon>
        <taxon>Roseobacteraceae</taxon>
        <taxon>Jannaschia</taxon>
    </lineage>
</organism>
<keyword evidence="3" id="KW-1185">Reference proteome</keyword>
<keyword evidence="1" id="KW-0732">Signal</keyword>
<reference evidence="2 3" key="1">
    <citation type="submission" date="2016-10" db="EMBL/GenBank/DDBJ databases">
        <authorList>
            <person name="de Groot N.N."/>
        </authorList>
    </citation>
    <scope>NUCLEOTIDE SEQUENCE [LARGE SCALE GENOMIC DNA]</scope>
    <source>
        <strain evidence="2 3">DSM 19073</strain>
    </source>
</reference>
<evidence type="ECO:0000313" key="3">
    <source>
        <dbReference type="Proteomes" id="UP000199110"/>
    </source>
</evidence>
<dbReference type="EMBL" id="FORA01000001">
    <property type="protein sequence ID" value="SFI42413.1"/>
    <property type="molecule type" value="Genomic_DNA"/>
</dbReference>
<accession>A0A1I3I3P5</accession>
<sequence length="132" mass="14172">MTRASVVCAILIAGPAFAQTETDRVTVLMGETGASSGWTRGTAYCSGFLSVLEVEDAALQTLLTEAVPDFLERASGFDGASRSEAIAARTAEHWQTMPDSPQARIDMGLLLRHCLSIASDPQLRGTPEFRIR</sequence>
<feature type="signal peptide" evidence="1">
    <location>
        <begin position="1"/>
        <end position="18"/>
    </location>
</feature>
<evidence type="ECO:0008006" key="4">
    <source>
        <dbReference type="Google" id="ProtNLM"/>
    </source>
</evidence>